<gene>
    <name evidence="2" type="ORF">TWF191_009961</name>
    <name evidence="1" type="ORF">TWF679_001786</name>
</gene>
<comment type="caution">
    <text evidence="1">The sequence shown here is derived from an EMBL/GenBank/DDBJ whole genome shotgun (WGS) entry which is preliminary data.</text>
</comment>
<accession>A0A6G1LVC5</accession>
<organism evidence="1 4">
    <name type="scientific">Orbilia oligospora</name>
    <name type="common">Nematode-trapping fungus</name>
    <name type="synonym">Arthrobotrys oligospora</name>
    <dbReference type="NCBI Taxonomy" id="2813651"/>
    <lineage>
        <taxon>Eukaryota</taxon>
        <taxon>Fungi</taxon>
        <taxon>Dikarya</taxon>
        <taxon>Ascomycota</taxon>
        <taxon>Pezizomycotina</taxon>
        <taxon>Orbiliomycetes</taxon>
        <taxon>Orbiliales</taxon>
        <taxon>Orbiliaceae</taxon>
        <taxon>Orbilia</taxon>
    </lineage>
</organism>
<dbReference type="Proteomes" id="UP000614610">
    <property type="component" value="Unassembled WGS sequence"/>
</dbReference>
<name>A0A6G1LVC5_ORBOL</name>
<evidence type="ECO:0000313" key="3">
    <source>
        <dbReference type="Proteomes" id="UP000483672"/>
    </source>
</evidence>
<proteinExistence type="predicted"/>
<dbReference type="EMBL" id="WIPF01000076">
    <property type="protein sequence ID" value="KAF3213662.1"/>
    <property type="molecule type" value="Genomic_DNA"/>
</dbReference>
<dbReference type="Proteomes" id="UP000483672">
    <property type="component" value="Unassembled WGS sequence"/>
</dbReference>
<reference evidence="1 3" key="1">
    <citation type="submission" date="2019-06" db="EMBL/GenBank/DDBJ databases">
        <authorList>
            <person name="Palmer J.M."/>
        </authorList>
    </citation>
    <scope>NUCLEOTIDE SEQUENCE</scope>
    <source>
        <strain evidence="2 3">TWF191</strain>
        <strain evidence="1">TWF679</strain>
    </source>
</reference>
<sequence length="122" mass="13473">MYKLAPINNWGDERHRIEAAPMKANSAEAGGKLPWEARFLNILEIVARTMRNSVGMPYNDQSSSKPCMSGSPHGQLAGLTSTCPSQTCLLETSAISYPVPMQVWWQYCILAVGSDDWKCLVP</sequence>
<dbReference type="AlphaFoldDB" id="A0A6G1LVC5"/>
<dbReference type="EMBL" id="WIWT01000128">
    <property type="protein sequence ID" value="KAF3198774.1"/>
    <property type="molecule type" value="Genomic_DNA"/>
</dbReference>
<evidence type="ECO:0000313" key="2">
    <source>
        <dbReference type="EMBL" id="KAF3213662.1"/>
    </source>
</evidence>
<evidence type="ECO:0000313" key="1">
    <source>
        <dbReference type="EMBL" id="KAF3198774.1"/>
    </source>
</evidence>
<evidence type="ECO:0000313" key="4">
    <source>
        <dbReference type="Proteomes" id="UP000614610"/>
    </source>
</evidence>
<protein>
    <submittedName>
        <fullName evidence="1">Uncharacterized protein</fullName>
    </submittedName>
</protein>